<organism evidence="2 3">
    <name type="scientific">Ostreobium quekettii</name>
    <dbReference type="NCBI Taxonomy" id="121088"/>
    <lineage>
        <taxon>Eukaryota</taxon>
        <taxon>Viridiplantae</taxon>
        <taxon>Chlorophyta</taxon>
        <taxon>core chlorophytes</taxon>
        <taxon>Ulvophyceae</taxon>
        <taxon>TCBD clade</taxon>
        <taxon>Bryopsidales</taxon>
        <taxon>Ostreobineae</taxon>
        <taxon>Ostreobiaceae</taxon>
        <taxon>Ostreobium</taxon>
    </lineage>
</organism>
<gene>
    <name evidence="2" type="ORF">OSTQU699_LOCUS4387</name>
</gene>
<keyword evidence="1" id="KW-0812">Transmembrane</keyword>
<evidence type="ECO:0000313" key="2">
    <source>
        <dbReference type="EMBL" id="CAD7699028.1"/>
    </source>
</evidence>
<feature type="transmembrane region" description="Helical" evidence="1">
    <location>
        <begin position="12"/>
        <end position="34"/>
    </location>
</feature>
<comment type="caution">
    <text evidence="2">The sequence shown here is derived from an EMBL/GenBank/DDBJ whole genome shotgun (WGS) entry which is preliminary data.</text>
</comment>
<protein>
    <submittedName>
        <fullName evidence="2">Uncharacterized protein</fullName>
    </submittedName>
</protein>
<evidence type="ECO:0000313" key="3">
    <source>
        <dbReference type="Proteomes" id="UP000708148"/>
    </source>
</evidence>
<sequence length="107" mass="11861">MLELSCTDMYCVWVPGTHCLIAYIILVAMCTTALEGHTACRSYRFVAFRGSASAWCWIMQRTPHLDLHGLETHRLSISKIAIRVVISGSRIAAAGSSPIWCPAHSWP</sequence>
<evidence type="ECO:0000256" key="1">
    <source>
        <dbReference type="SAM" id="Phobius"/>
    </source>
</evidence>
<accession>A0A8S1IVD9</accession>
<dbReference type="EMBL" id="CAJHUC010000943">
    <property type="protein sequence ID" value="CAD7699028.1"/>
    <property type="molecule type" value="Genomic_DNA"/>
</dbReference>
<proteinExistence type="predicted"/>
<reference evidence="2" key="1">
    <citation type="submission" date="2020-12" db="EMBL/GenBank/DDBJ databases">
        <authorList>
            <person name="Iha C."/>
        </authorList>
    </citation>
    <scope>NUCLEOTIDE SEQUENCE</scope>
</reference>
<keyword evidence="1" id="KW-1133">Transmembrane helix</keyword>
<keyword evidence="3" id="KW-1185">Reference proteome</keyword>
<dbReference type="Proteomes" id="UP000708148">
    <property type="component" value="Unassembled WGS sequence"/>
</dbReference>
<dbReference type="AlphaFoldDB" id="A0A8S1IVD9"/>
<name>A0A8S1IVD9_9CHLO</name>
<keyword evidence="1" id="KW-0472">Membrane</keyword>